<evidence type="ECO:0000256" key="2">
    <source>
        <dbReference type="ARBA" id="ARBA00006745"/>
    </source>
</evidence>
<evidence type="ECO:0000259" key="9">
    <source>
        <dbReference type="Pfam" id="PF01979"/>
    </source>
</evidence>
<comment type="caution">
    <text evidence="10">The sequence shown here is derived from an EMBL/GenBank/DDBJ whole genome shotgun (WGS) entry which is preliminary data.</text>
</comment>
<dbReference type="GO" id="GO:0008270">
    <property type="term" value="F:zinc ion binding"/>
    <property type="evidence" value="ECO:0007669"/>
    <property type="project" value="UniProtKB-UniRule"/>
</dbReference>
<keyword evidence="4 8" id="KW-0479">Metal-binding</keyword>
<dbReference type="Gene3D" id="2.30.40.10">
    <property type="entry name" value="Urease, subunit C, domain 1"/>
    <property type="match status" value="1"/>
</dbReference>
<evidence type="ECO:0000313" key="10">
    <source>
        <dbReference type="EMBL" id="KAA0694139.1"/>
    </source>
</evidence>
<dbReference type="GO" id="GO:0008892">
    <property type="term" value="F:guanine deaminase activity"/>
    <property type="evidence" value="ECO:0007669"/>
    <property type="project" value="UniProtKB-UniRule"/>
</dbReference>
<protein>
    <recommendedName>
        <fullName evidence="3 7">Guanine deaminase</fullName>
        <shortName evidence="8">Guanase</shortName>
        <ecNumber evidence="3 7">3.5.4.3</ecNumber>
    </recommendedName>
    <alternativeName>
        <fullName evidence="8">Guanine aminohydrolase</fullName>
    </alternativeName>
</protein>
<dbReference type="OrthoDB" id="9787621at2"/>
<dbReference type="InterPro" id="IPR032466">
    <property type="entry name" value="Metal_Hydrolase"/>
</dbReference>
<dbReference type="AlphaFoldDB" id="A0A7V7KVQ0"/>
<dbReference type="Pfam" id="PF01979">
    <property type="entry name" value="Amidohydro_1"/>
    <property type="match status" value="1"/>
</dbReference>
<dbReference type="CDD" id="cd01303">
    <property type="entry name" value="GDEase"/>
    <property type="match status" value="1"/>
</dbReference>
<dbReference type="Proteomes" id="UP000463138">
    <property type="component" value="Unassembled WGS sequence"/>
</dbReference>
<evidence type="ECO:0000256" key="6">
    <source>
        <dbReference type="ARBA" id="ARBA00022833"/>
    </source>
</evidence>
<dbReference type="NCBIfam" id="TIGR02967">
    <property type="entry name" value="guan_deamin"/>
    <property type="match status" value="1"/>
</dbReference>
<dbReference type="NCBIfam" id="NF006679">
    <property type="entry name" value="PRK09228.1"/>
    <property type="match status" value="1"/>
</dbReference>
<accession>A0A7V7KVQ0</accession>
<dbReference type="InterPro" id="IPR051607">
    <property type="entry name" value="Metallo-dep_hydrolases"/>
</dbReference>
<proteinExistence type="inferred from homology"/>
<name>A0A7V7KVQ0_9GAMM</name>
<keyword evidence="5 8" id="KW-0378">Hydrolase</keyword>
<dbReference type="InterPro" id="IPR006680">
    <property type="entry name" value="Amidohydro-rel"/>
</dbReference>
<sequence length="457" mass="49607">MTDSKPTVFPPGCRAFRGPLLHFLADPGLGKPAPGSYEYLQDGLLVVAGGRVLATGEAEQLLPVLPAATAVEHWPNSLIVPGFIDTHVHMPQLRVMASYGTQLLEWLETYTFPTESRFADQAFSASQSQLFLDLLLAHGTTSGLVFATSHQVSADALFAASDRYNMALTTGKVMMDTNAPDGLRDTAEASYRESRELIDRWHGKGRQRYAITPRFAATSSAEQLSYAGQLLADCPGVLMQTHWAENHAEIAWIKELFPERKDYLDVYDHFGLLGDHSVLAHGIHISDENRQRLAQTGTRIAFCPTSNTFLGSGLFDLRSAVDAGVQVGLASDVGGGTSLSMLVTMAEAYKVCQLRGQSLNPLKAFYMATLGNAEVLHQADQTGNLQAGKYADFLVLDRAAGPILKLKSTPDSDLSGMLFDLMILGDDRAIRRTYIAGQCRYDRDTVEGAALNACVSG</sequence>
<evidence type="ECO:0000256" key="3">
    <source>
        <dbReference type="ARBA" id="ARBA00012781"/>
    </source>
</evidence>
<organism evidence="10 11">
    <name type="scientific">Halopseudomonas laoshanensis</name>
    <dbReference type="NCBI Taxonomy" id="2268758"/>
    <lineage>
        <taxon>Bacteria</taxon>
        <taxon>Pseudomonadati</taxon>
        <taxon>Pseudomonadota</taxon>
        <taxon>Gammaproteobacteria</taxon>
        <taxon>Pseudomonadales</taxon>
        <taxon>Pseudomonadaceae</taxon>
        <taxon>Halopseudomonas</taxon>
    </lineage>
</organism>
<feature type="domain" description="Amidohydrolase-related" evidence="9">
    <location>
        <begin position="79"/>
        <end position="438"/>
    </location>
</feature>
<evidence type="ECO:0000256" key="5">
    <source>
        <dbReference type="ARBA" id="ARBA00022801"/>
    </source>
</evidence>
<dbReference type="GO" id="GO:0005829">
    <property type="term" value="C:cytosol"/>
    <property type="evidence" value="ECO:0007669"/>
    <property type="project" value="TreeGrafter"/>
</dbReference>
<dbReference type="SUPFAM" id="SSF51338">
    <property type="entry name" value="Composite domain of metallo-dependent hydrolases"/>
    <property type="match status" value="1"/>
</dbReference>
<dbReference type="PANTHER" id="PTHR11271">
    <property type="entry name" value="GUANINE DEAMINASE"/>
    <property type="match status" value="1"/>
</dbReference>
<gene>
    <name evidence="10" type="primary">guaD</name>
    <name evidence="10" type="ORF">DT594_12585</name>
</gene>
<comment type="catalytic activity">
    <reaction evidence="8">
        <text>guanine + H2O + H(+) = xanthine + NH4(+)</text>
        <dbReference type="Rhea" id="RHEA:14665"/>
        <dbReference type="ChEBI" id="CHEBI:15377"/>
        <dbReference type="ChEBI" id="CHEBI:15378"/>
        <dbReference type="ChEBI" id="CHEBI:16235"/>
        <dbReference type="ChEBI" id="CHEBI:17712"/>
        <dbReference type="ChEBI" id="CHEBI:28938"/>
        <dbReference type="EC" id="3.5.4.3"/>
    </reaction>
</comment>
<keyword evidence="6 8" id="KW-0862">Zinc</keyword>
<dbReference type="GO" id="GO:0006147">
    <property type="term" value="P:guanine catabolic process"/>
    <property type="evidence" value="ECO:0007669"/>
    <property type="project" value="UniProtKB-UniRule"/>
</dbReference>
<dbReference type="InterPro" id="IPR011059">
    <property type="entry name" value="Metal-dep_hydrolase_composite"/>
</dbReference>
<dbReference type="PANTHER" id="PTHR11271:SF6">
    <property type="entry name" value="GUANINE DEAMINASE"/>
    <property type="match status" value="1"/>
</dbReference>
<evidence type="ECO:0000256" key="1">
    <source>
        <dbReference type="ARBA" id="ARBA00004984"/>
    </source>
</evidence>
<evidence type="ECO:0000256" key="4">
    <source>
        <dbReference type="ARBA" id="ARBA00022723"/>
    </source>
</evidence>
<comment type="pathway">
    <text evidence="1 8">Purine metabolism; guanine degradation; xanthine from guanine: step 1/1.</text>
</comment>
<dbReference type="FunFam" id="3.20.20.140:FF:000022">
    <property type="entry name" value="Guanine deaminase"/>
    <property type="match status" value="1"/>
</dbReference>
<dbReference type="InterPro" id="IPR014311">
    <property type="entry name" value="Guanine_deaminase"/>
</dbReference>
<dbReference type="SUPFAM" id="SSF51556">
    <property type="entry name" value="Metallo-dependent hydrolases"/>
    <property type="match status" value="1"/>
</dbReference>
<evidence type="ECO:0000313" key="11">
    <source>
        <dbReference type="Proteomes" id="UP000463138"/>
    </source>
</evidence>
<dbReference type="EC" id="3.5.4.3" evidence="3 7"/>
<dbReference type="EMBL" id="QOVF01000003">
    <property type="protein sequence ID" value="KAA0694139.1"/>
    <property type="molecule type" value="Genomic_DNA"/>
</dbReference>
<evidence type="ECO:0000256" key="7">
    <source>
        <dbReference type="NCBIfam" id="TIGR02967"/>
    </source>
</evidence>
<comment type="similarity">
    <text evidence="2 8">Belongs to the metallo-dependent hydrolases superfamily. ATZ/TRZ family.</text>
</comment>
<evidence type="ECO:0000256" key="8">
    <source>
        <dbReference type="RuleBase" id="RU366009"/>
    </source>
</evidence>
<reference evidence="10 11" key="1">
    <citation type="submission" date="2018-07" db="EMBL/GenBank/DDBJ databases">
        <title>Pseudomonas laoshanensis sp. nov., isolated from soil.</title>
        <authorList>
            <person name="Sun J."/>
            <person name="Yu L."/>
            <person name="Wang M."/>
            <person name="Zhang C."/>
        </authorList>
    </citation>
    <scope>NUCLEOTIDE SEQUENCE [LARGE SCALE GENOMIC DNA]</scope>
    <source>
        <strain evidence="10 11">Y22</strain>
    </source>
</reference>
<dbReference type="Gene3D" id="3.20.20.140">
    <property type="entry name" value="Metal-dependent hydrolases"/>
    <property type="match status" value="1"/>
</dbReference>
<keyword evidence="11" id="KW-1185">Reference proteome</keyword>
<comment type="function">
    <text evidence="8">Catalyzes the hydrolytic deamination of guanine, producing xanthine and ammonia.</text>
</comment>
<comment type="cofactor">
    <cofactor evidence="8">
        <name>Zn(2+)</name>
        <dbReference type="ChEBI" id="CHEBI:29105"/>
    </cofactor>
    <text evidence="8">Binds 1 zinc ion per subunit.</text>
</comment>
<dbReference type="UniPathway" id="UPA00603">
    <property type="reaction ID" value="UER00660"/>
</dbReference>
<dbReference type="RefSeq" id="WP_149332980.1">
    <property type="nucleotide sequence ID" value="NZ_QOVF01000003.1"/>
</dbReference>